<dbReference type="RefSeq" id="WP_379865978.1">
    <property type="nucleotide sequence ID" value="NZ_JBHTBW010000046.1"/>
</dbReference>
<evidence type="ECO:0000256" key="3">
    <source>
        <dbReference type="ARBA" id="ARBA00022989"/>
    </source>
</evidence>
<accession>A0ABW2RN80</accession>
<keyword evidence="7" id="KW-1185">Reference proteome</keyword>
<evidence type="ECO:0000313" key="6">
    <source>
        <dbReference type="EMBL" id="MFC7442236.1"/>
    </source>
</evidence>
<evidence type="ECO:0000256" key="2">
    <source>
        <dbReference type="ARBA" id="ARBA00022692"/>
    </source>
</evidence>
<gene>
    <name evidence="6" type="ORF">ACFQNG_14170</name>
</gene>
<organism evidence="6 7">
    <name type="scientific">Laceyella putida</name>
    <dbReference type="NCBI Taxonomy" id="110101"/>
    <lineage>
        <taxon>Bacteria</taxon>
        <taxon>Bacillati</taxon>
        <taxon>Bacillota</taxon>
        <taxon>Bacilli</taxon>
        <taxon>Bacillales</taxon>
        <taxon>Thermoactinomycetaceae</taxon>
        <taxon>Laceyella</taxon>
    </lineage>
</organism>
<keyword evidence="4 5" id="KW-0472">Membrane</keyword>
<evidence type="ECO:0000313" key="7">
    <source>
        <dbReference type="Proteomes" id="UP001596500"/>
    </source>
</evidence>
<feature type="transmembrane region" description="Helical" evidence="5">
    <location>
        <begin position="96"/>
        <end position="118"/>
    </location>
</feature>
<proteinExistence type="predicted"/>
<evidence type="ECO:0000256" key="1">
    <source>
        <dbReference type="ARBA" id="ARBA00004141"/>
    </source>
</evidence>
<evidence type="ECO:0000256" key="4">
    <source>
        <dbReference type="ARBA" id="ARBA00023136"/>
    </source>
</evidence>
<keyword evidence="3 5" id="KW-1133">Transmembrane helix</keyword>
<keyword evidence="2 5" id="KW-0812">Transmembrane</keyword>
<reference evidence="7" key="1">
    <citation type="journal article" date="2019" name="Int. J. Syst. Evol. Microbiol.">
        <title>The Global Catalogue of Microorganisms (GCM) 10K type strain sequencing project: providing services to taxonomists for standard genome sequencing and annotation.</title>
        <authorList>
            <consortium name="The Broad Institute Genomics Platform"/>
            <consortium name="The Broad Institute Genome Sequencing Center for Infectious Disease"/>
            <person name="Wu L."/>
            <person name="Ma J."/>
        </authorList>
    </citation>
    <scope>NUCLEOTIDE SEQUENCE [LARGE SCALE GENOMIC DNA]</scope>
    <source>
        <strain evidence="7">CGMCC 1.12942</strain>
    </source>
</reference>
<dbReference type="Pfam" id="PF13564">
    <property type="entry name" value="DoxX_2"/>
    <property type="match status" value="1"/>
</dbReference>
<protein>
    <submittedName>
        <fullName evidence="6">DoxX family protein</fullName>
    </submittedName>
</protein>
<dbReference type="EMBL" id="JBHTBW010000046">
    <property type="protein sequence ID" value="MFC7442236.1"/>
    <property type="molecule type" value="Genomic_DNA"/>
</dbReference>
<evidence type="ECO:0000256" key="5">
    <source>
        <dbReference type="SAM" id="Phobius"/>
    </source>
</evidence>
<feature type="transmembrane region" description="Helical" evidence="5">
    <location>
        <begin position="70"/>
        <end position="90"/>
    </location>
</feature>
<dbReference type="InterPro" id="IPR032808">
    <property type="entry name" value="DoxX"/>
</dbReference>
<feature type="transmembrane region" description="Helical" evidence="5">
    <location>
        <begin position="42"/>
        <end position="63"/>
    </location>
</feature>
<comment type="subcellular location">
    <subcellularLocation>
        <location evidence="1">Membrane</location>
        <topology evidence="1">Multi-pass membrane protein</topology>
    </subcellularLocation>
</comment>
<dbReference type="Proteomes" id="UP001596500">
    <property type="component" value="Unassembled WGS sequence"/>
</dbReference>
<comment type="caution">
    <text evidence="6">The sequence shown here is derived from an EMBL/GenBank/DDBJ whole genome shotgun (WGS) entry which is preliminary data.</text>
</comment>
<name>A0ABW2RN80_9BACL</name>
<sequence length="125" mass="13084">MKWVVRIIQGLLVIAFLFAGGAKLAAVPMQVEAFTKAYGYGVGFMYVVGVIEVLAAIALLIGFWKPKVSFFVAGVLALTMVGAVFTHLNAGQGMGAAIPASVLLILNLLVLFGGLSVAKKQKETA</sequence>